<dbReference type="Gene3D" id="1.10.10.10">
    <property type="entry name" value="Winged helix-like DNA-binding domain superfamily/Winged helix DNA-binding domain"/>
    <property type="match status" value="1"/>
</dbReference>
<dbReference type="InterPro" id="IPR032171">
    <property type="entry name" value="COR-A"/>
</dbReference>
<feature type="compositionally biased region" description="Polar residues" evidence="2">
    <location>
        <begin position="810"/>
        <end position="843"/>
    </location>
</feature>
<keyword evidence="3" id="KW-0472">Membrane</keyword>
<dbReference type="InterPro" id="IPR036388">
    <property type="entry name" value="WH-like_DNA-bd_sf"/>
</dbReference>
<evidence type="ECO:0000259" key="4">
    <source>
        <dbReference type="Pfam" id="PF01048"/>
    </source>
</evidence>
<dbReference type="InterPro" id="IPR027417">
    <property type="entry name" value="P-loop_NTPase"/>
</dbReference>
<proteinExistence type="predicted"/>
<feature type="compositionally biased region" description="Polar residues" evidence="2">
    <location>
        <begin position="749"/>
        <end position="760"/>
    </location>
</feature>
<dbReference type="Pfam" id="PF01048">
    <property type="entry name" value="PNP_UDP_1"/>
    <property type="match status" value="1"/>
</dbReference>
<evidence type="ECO:0000256" key="2">
    <source>
        <dbReference type="SAM" id="MobiDB-lite"/>
    </source>
</evidence>
<accession>A0ABN8RPK1</accession>
<reference evidence="7 8" key="1">
    <citation type="submission" date="2022-05" db="EMBL/GenBank/DDBJ databases">
        <authorList>
            <consortium name="Genoscope - CEA"/>
            <person name="William W."/>
        </authorList>
    </citation>
    <scope>NUCLEOTIDE SEQUENCE [LARGE SCALE GENOMIC DNA]</scope>
</reference>
<keyword evidence="1" id="KW-0677">Repeat</keyword>
<dbReference type="SUPFAM" id="SSF52540">
    <property type="entry name" value="P-loop containing nucleoside triphosphate hydrolases"/>
    <property type="match status" value="1"/>
</dbReference>
<keyword evidence="3" id="KW-1133">Transmembrane helix</keyword>
<evidence type="ECO:0000313" key="8">
    <source>
        <dbReference type="Proteomes" id="UP001159405"/>
    </source>
</evidence>
<evidence type="ECO:0000313" key="7">
    <source>
        <dbReference type="EMBL" id="CAH3180465.1"/>
    </source>
</evidence>
<dbReference type="Gene3D" id="3.40.50.1580">
    <property type="entry name" value="Nucleoside phosphorylase domain"/>
    <property type="match status" value="1"/>
</dbReference>
<feature type="domain" description="DZIP3-like HEPN" evidence="6">
    <location>
        <begin position="420"/>
        <end position="563"/>
    </location>
</feature>
<sequence>MAEAPGKWSEEPISKEDNRSLNLIVECRQEEPGKTVVELRCSGNGFTDSGWKDFSKKSVEQGCMAIKEALEVSGRQVAGVRPSESVVVELHCYTRQSFVSLMDDFESGKVKRRLEEEFEKVGYKGELEVTIINGSDVYRALDQIRAWMAMSKREGEISAAADANKIINMASSTTSYASTKETTNFARLCRLLVDVGSHALRNKFDSIHPPEGLHEVLTKPPAHPILQSLRGKRVLNPTQWAKLYPASPSSVSSKDFDVRLLMLLLRNICGLIPPATGWDSLPPAADTSAEANIVRVKYYRNCVYGNASQASVDDATFNTLWQDISNALVGLERLISECEMDFKKSSLSSSLNSTYTRSENGYGFKRPGLKTANKIINMASSTTSYASTKETTNFARLCRLIVDVGSHALRNVFDSIHPPAGLHGVLTKPPAHPILHSLRRKRVLNPTQWAKLYPASPLSVCSKDFDITLLMLLLRNICGLIPPATGWDNLAPAADTSAEANIARVKYYRNHVYGNASQASVDDATFNTYWQDISNALVGLGADAAAINTLKTQSMDPVIEKHYQELLRECKKDDDSSKDGLDEIEGATPKLARKRGKVYLSSKHQSTGDLGGMRYPNRLLNYYLIQVFYFTSLAPSEILARGRLAIEAYGRALLEGKGFARRVPVMIIGQARTGKTSLKRWLKGELFNPNEGSTKGIETDPSYFKVSTDVWRTGQKSEDTESEPTFLLDHQVAQKICESLRKGDRFGDPSTSGAKPSVNDSRIVKQIEANSLPTERSGESSSIRIKHSLQDSKAVEKAKPYSLRTEDLSSSRTELSLQASNVPEKAQTSSSRAEQCGSDPTLQDSKDHLSVPELPENVAALVQNLLEQSKEFEDEDNIYSIIWDFGGQSVYYATHPIFLTKQAIYILACDLSRDPDQKAKAPTKKGIFENKLDTQCKKTNGDYLDFWMTSVYSLVSPSTNRQETLSPEMLPAVFLACTHADMPYKKEANPKELAEKIFATLKDKIYGDLLKDVFVVDNTKSGSNDECQDVKNLRETVLSVAKELPQIKKAVPLKWLKYEKVLRLLSEKGYRWIPIEHARQIASDECGIDDDQQFRTLLNFLHDQRILIHFSETTNLEKMVILSPQWLIDIFKEVITVKHFKQTDKRVARLWRDFEKTGILDETLLNHVWRPLSDNRETYESLIAIMEKFSLLCAWPSDGTTQKYLVPSMLMSPPTDDVLKHLDCVRTPSLFVVFESGRVPPGLFSRLVLQFHWLCQTEWKGDINPDLFNNFAMFHILPDRAISVVFMLHSSSIEIVFHDGKDACDLNTSRTIYSQLKCLLQHICKEFFWLKHAKYKMCVCCPVCSQEDGVKCRDHGRRGCECVHFLSESELRERQHCNESGIFGDRTITITMFEHWFCFSDSQQSNIPLTQQKDVTQRDNNEKHRIAPMKETTSERSTPVPPEVIINLLKKQDLPQSVTHLDDCQLPVDILLLTVEDCEFLSCLSYLNPGFCKTFHRDLGFVYLGDMGKDERKLNIAVMSCHRGAVTPGGSVVVVLKAVNVLRPKAVFCVGSCRSLGYDKVKLGDIVMFEKLITSGPCRITEGGIEERGVKVPLKSRLLKVIPRAGDGWKPPLKDPKAAEVKIHRGTILSGPTEVIDSPKYCKALIDRFPEAVAMEEEGEGVFAAAHDLDIEWIVIKGISDYAGGSKSKESSWRPFASLMAASVTAHILSDAIIFQDWPHFESTRRWFGETNIKVVIAGLVCLIAVVLFFYFGSN</sequence>
<dbReference type="Pfam" id="PF18738">
    <property type="entry name" value="HEPN_DZIP3"/>
    <property type="match status" value="2"/>
</dbReference>
<gene>
    <name evidence="7" type="ORF">PLOB_00023361</name>
</gene>
<dbReference type="Proteomes" id="UP001159405">
    <property type="component" value="Unassembled WGS sequence"/>
</dbReference>
<protein>
    <submittedName>
        <fullName evidence="7">Uncharacterized protein</fullName>
    </submittedName>
</protein>
<dbReference type="PANTHER" id="PTHR46844:SF1">
    <property type="entry name" value="SLR5058 PROTEIN"/>
    <property type="match status" value="1"/>
</dbReference>
<keyword evidence="3" id="KW-0812">Transmembrane</keyword>
<name>A0ABN8RPK1_9CNID</name>
<evidence type="ECO:0000256" key="3">
    <source>
        <dbReference type="SAM" id="Phobius"/>
    </source>
</evidence>
<dbReference type="EMBL" id="CALNXK010000277">
    <property type="protein sequence ID" value="CAH3180465.1"/>
    <property type="molecule type" value="Genomic_DNA"/>
</dbReference>
<feature type="domain" description="COR" evidence="5">
    <location>
        <begin position="1052"/>
        <end position="1210"/>
    </location>
</feature>
<dbReference type="Gene3D" id="3.40.50.300">
    <property type="entry name" value="P-loop containing nucleotide triphosphate hydrolases"/>
    <property type="match status" value="1"/>
</dbReference>
<evidence type="ECO:0000259" key="6">
    <source>
        <dbReference type="Pfam" id="PF18738"/>
    </source>
</evidence>
<comment type="caution">
    <text evidence="7">The sequence shown here is derived from an EMBL/GenBank/DDBJ whole genome shotgun (WGS) entry which is preliminary data.</text>
</comment>
<feature type="compositionally biased region" description="Basic and acidic residues" evidence="2">
    <location>
        <begin position="788"/>
        <end position="809"/>
    </location>
</feature>
<organism evidence="7 8">
    <name type="scientific">Porites lobata</name>
    <dbReference type="NCBI Taxonomy" id="104759"/>
    <lineage>
        <taxon>Eukaryota</taxon>
        <taxon>Metazoa</taxon>
        <taxon>Cnidaria</taxon>
        <taxon>Anthozoa</taxon>
        <taxon>Hexacorallia</taxon>
        <taxon>Scleractinia</taxon>
        <taxon>Fungiina</taxon>
        <taxon>Poritidae</taxon>
        <taxon>Porites</taxon>
    </lineage>
</organism>
<evidence type="ECO:0000256" key="1">
    <source>
        <dbReference type="ARBA" id="ARBA00022737"/>
    </source>
</evidence>
<dbReference type="InterPro" id="IPR035994">
    <property type="entry name" value="Nucleoside_phosphorylase_sf"/>
</dbReference>
<keyword evidence="8" id="KW-1185">Reference proteome</keyword>
<dbReference type="PANTHER" id="PTHR46844">
    <property type="entry name" value="SLR5058 PROTEIN"/>
    <property type="match status" value="1"/>
</dbReference>
<evidence type="ECO:0000259" key="5">
    <source>
        <dbReference type="Pfam" id="PF16095"/>
    </source>
</evidence>
<dbReference type="InterPro" id="IPR000845">
    <property type="entry name" value="Nucleoside_phosphorylase_d"/>
</dbReference>
<feature type="compositionally biased region" description="Polar residues" evidence="2">
    <location>
        <begin position="768"/>
        <end position="783"/>
    </location>
</feature>
<dbReference type="Pfam" id="PF16095">
    <property type="entry name" value="COR-A"/>
    <property type="match status" value="1"/>
</dbReference>
<dbReference type="Pfam" id="PF08477">
    <property type="entry name" value="Roc"/>
    <property type="match status" value="1"/>
</dbReference>
<feature type="region of interest" description="Disordered" evidence="2">
    <location>
        <begin position="741"/>
        <end position="848"/>
    </location>
</feature>
<feature type="transmembrane region" description="Helical" evidence="3">
    <location>
        <begin position="1735"/>
        <end position="1753"/>
    </location>
</feature>
<dbReference type="InterPro" id="IPR041249">
    <property type="entry name" value="HEPN_DZIP3"/>
</dbReference>
<feature type="domain" description="DZIP3-like HEPN" evidence="6">
    <location>
        <begin position="210"/>
        <end position="340"/>
    </location>
</feature>
<dbReference type="SUPFAM" id="SSF53167">
    <property type="entry name" value="Purine and uridine phosphorylases"/>
    <property type="match status" value="1"/>
</dbReference>
<feature type="domain" description="Nucleoside phosphorylase" evidence="4">
    <location>
        <begin position="1531"/>
        <end position="1694"/>
    </location>
</feature>